<dbReference type="Gene3D" id="3.30.70.3550">
    <property type="entry name" value="Leucyl/phenylalanyl-tRNA-protein transferase, N-terminal domain"/>
    <property type="match status" value="1"/>
</dbReference>
<keyword evidence="6" id="KW-1185">Reference proteome</keyword>
<dbReference type="GO" id="GO:0008914">
    <property type="term" value="F:leucyl-tRNA--protein transferase activity"/>
    <property type="evidence" value="ECO:0007669"/>
    <property type="project" value="UniProtKB-EC"/>
</dbReference>
<reference evidence="5" key="1">
    <citation type="submission" date="2021-10" db="EMBL/GenBank/DDBJ databases">
        <title>The complete genome sequence of Leeia sp. TBRC 13508.</title>
        <authorList>
            <person name="Charoenyingcharoen P."/>
            <person name="Yukphan P."/>
        </authorList>
    </citation>
    <scope>NUCLEOTIDE SEQUENCE</scope>
    <source>
        <strain evidence="5">TBRC 13508</strain>
    </source>
</reference>
<comment type="catalytic activity">
    <reaction evidence="4">
        <text>N-terminal L-lysyl-[protein] + L-leucyl-tRNA(Leu) = N-terminal L-leucyl-L-lysyl-[protein] + tRNA(Leu) + H(+)</text>
        <dbReference type="Rhea" id="RHEA:12340"/>
        <dbReference type="Rhea" id="RHEA-COMP:9613"/>
        <dbReference type="Rhea" id="RHEA-COMP:9622"/>
        <dbReference type="Rhea" id="RHEA-COMP:12670"/>
        <dbReference type="Rhea" id="RHEA-COMP:12671"/>
        <dbReference type="ChEBI" id="CHEBI:15378"/>
        <dbReference type="ChEBI" id="CHEBI:65249"/>
        <dbReference type="ChEBI" id="CHEBI:78442"/>
        <dbReference type="ChEBI" id="CHEBI:78494"/>
        <dbReference type="ChEBI" id="CHEBI:133043"/>
        <dbReference type="EC" id="2.3.2.6"/>
    </reaction>
</comment>
<dbReference type="Proteomes" id="UP001165395">
    <property type="component" value="Unassembled WGS sequence"/>
</dbReference>
<dbReference type="PANTHER" id="PTHR30098:SF2">
    <property type="entry name" value="LEUCYL_PHENYLALANYL-TRNA--PROTEIN TRANSFERASE"/>
    <property type="match status" value="1"/>
</dbReference>
<dbReference type="EC" id="2.3.2.6" evidence="4"/>
<dbReference type="InterPro" id="IPR042203">
    <property type="entry name" value="Leu/Phe-tRNA_Trfase_C"/>
</dbReference>
<dbReference type="HAMAP" id="MF_00688">
    <property type="entry name" value="Leu_Phe_trans"/>
    <property type="match status" value="1"/>
</dbReference>
<accession>A0ABS8D8G3</accession>
<dbReference type="PANTHER" id="PTHR30098">
    <property type="entry name" value="LEUCYL/PHENYLALANYL-TRNA--PROTEIN TRANSFERASE"/>
    <property type="match status" value="1"/>
</dbReference>
<comment type="catalytic activity">
    <reaction evidence="4">
        <text>L-phenylalanyl-tRNA(Phe) + an N-terminal L-alpha-aminoacyl-[protein] = an N-terminal L-phenylalanyl-L-alpha-aminoacyl-[protein] + tRNA(Phe)</text>
        <dbReference type="Rhea" id="RHEA:43632"/>
        <dbReference type="Rhea" id="RHEA-COMP:9668"/>
        <dbReference type="Rhea" id="RHEA-COMP:9699"/>
        <dbReference type="Rhea" id="RHEA-COMP:10636"/>
        <dbReference type="Rhea" id="RHEA-COMP:10637"/>
        <dbReference type="ChEBI" id="CHEBI:78442"/>
        <dbReference type="ChEBI" id="CHEBI:78531"/>
        <dbReference type="ChEBI" id="CHEBI:78597"/>
        <dbReference type="ChEBI" id="CHEBI:83561"/>
        <dbReference type="EC" id="2.3.2.6"/>
    </reaction>
</comment>
<dbReference type="EMBL" id="JAJBZT010000007">
    <property type="protein sequence ID" value="MCB6184508.1"/>
    <property type="molecule type" value="Genomic_DNA"/>
</dbReference>
<comment type="function">
    <text evidence="4">Functions in the N-end rule pathway of protein degradation where it conjugates Leu, Phe and, less efficiently, Met from aminoacyl-tRNAs to the N-termini of proteins containing an N-terminal arginine or lysine.</text>
</comment>
<comment type="similarity">
    <text evidence="4">Belongs to the L/F-transferase family.</text>
</comment>
<protein>
    <recommendedName>
        <fullName evidence="4">Leucyl/phenylalanyl-tRNA--protein transferase</fullName>
        <ecNumber evidence="4">2.3.2.6</ecNumber>
    </recommendedName>
    <alternativeName>
        <fullName evidence="4">L/F-transferase</fullName>
    </alternativeName>
    <alternativeName>
        <fullName evidence="4">Leucyltransferase</fullName>
    </alternativeName>
    <alternativeName>
        <fullName evidence="4">Phenyalanyltransferase</fullName>
    </alternativeName>
</protein>
<name>A0ABS8D8G3_9NEIS</name>
<evidence type="ECO:0000256" key="4">
    <source>
        <dbReference type="HAMAP-Rule" id="MF_00688"/>
    </source>
</evidence>
<dbReference type="InterPro" id="IPR016181">
    <property type="entry name" value="Acyl_CoA_acyltransferase"/>
</dbReference>
<evidence type="ECO:0000256" key="1">
    <source>
        <dbReference type="ARBA" id="ARBA00022490"/>
    </source>
</evidence>
<proteinExistence type="inferred from homology"/>
<dbReference type="NCBIfam" id="TIGR00667">
    <property type="entry name" value="aat"/>
    <property type="match status" value="1"/>
</dbReference>
<comment type="caution">
    <text evidence="5">The sequence shown here is derived from an EMBL/GenBank/DDBJ whole genome shotgun (WGS) entry which is preliminary data.</text>
</comment>
<comment type="catalytic activity">
    <reaction evidence="4">
        <text>N-terminal L-arginyl-[protein] + L-leucyl-tRNA(Leu) = N-terminal L-leucyl-L-arginyl-[protein] + tRNA(Leu) + H(+)</text>
        <dbReference type="Rhea" id="RHEA:50416"/>
        <dbReference type="Rhea" id="RHEA-COMP:9613"/>
        <dbReference type="Rhea" id="RHEA-COMP:9622"/>
        <dbReference type="Rhea" id="RHEA-COMP:12672"/>
        <dbReference type="Rhea" id="RHEA-COMP:12673"/>
        <dbReference type="ChEBI" id="CHEBI:15378"/>
        <dbReference type="ChEBI" id="CHEBI:64719"/>
        <dbReference type="ChEBI" id="CHEBI:78442"/>
        <dbReference type="ChEBI" id="CHEBI:78494"/>
        <dbReference type="ChEBI" id="CHEBI:133044"/>
        <dbReference type="EC" id="2.3.2.6"/>
    </reaction>
</comment>
<keyword evidence="2 4" id="KW-0808">Transferase</keyword>
<evidence type="ECO:0000313" key="5">
    <source>
        <dbReference type="EMBL" id="MCB6184508.1"/>
    </source>
</evidence>
<comment type="subcellular location">
    <subcellularLocation>
        <location evidence="4">Cytoplasm</location>
    </subcellularLocation>
</comment>
<keyword evidence="1 4" id="KW-0963">Cytoplasm</keyword>
<evidence type="ECO:0000256" key="3">
    <source>
        <dbReference type="ARBA" id="ARBA00023315"/>
    </source>
</evidence>
<dbReference type="InterPro" id="IPR042221">
    <property type="entry name" value="Leu/Phe-tRNA_Trfase_N"/>
</dbReference>
<sequence length="250" mass="28121">MFIVYMIPWLDRSLRFPDPSTALTEPNGLLAAGGDLSARRLLAAYHHGIFPWYNPGEPILWWSPDPRMIIYPDQIRVHRSLSKVLRNKPFQLKCNQAFDQVMDACAAPRGGQAGTWIVDDIKQAYHRLFVTGHAHSIECWLDNRLVGGLYGVAIGKMFFGESMFSKVPDASKIALTGLCRILDFHQFDMIDCQMYTDHLAFMGGETMRRGEFLLRLDKAVKKPAIVDLWGGFASESGISTSILSDKLIAI</sequence>
<dbReference type="RefSeq" id="WP_227181318.1">
    <property type="nucleotide sequence ID" value="NZ_JAJBZT010000007.1"/>
</dbReference>
<dbReference type="Pfam" id="PF03588">
    <property type="entry name" value="Leu_Phe_trans"/>
    <property type="match status" value="1"/>
</dbReference>
<organism evidence="5 6">
    <name type="scientific">Leeia speluncae</name>
    <dbReference type="NCBI Taxonomy" id="2884804"/>
    <lineage>
        <taxon>Bacteria</taxon>
        <taxon>Pseudomonadati</taxon>
        <taxon>Pseudomonadota</taxon>
        <taxon>Betaproteobacteria</taxon>
        <taxon>Neisseriales</taxon>
        <taxon>Leeiaceae</taxon>
        <taxon>Leeia</taxon>
    </lineage>
</organism>
<dbReference type="SUPFAM" id="SSF55729">
    <property type="entry name" value="Acyl-CoA N-acyltransferases (Nat)"/>
    <property type="match status" value="1"/>
</dbReference>
<evidence type="ECO:0000313" key="6">
    <source>
        <dbReference type="Proteomes" id="UP001165395"/>
    </source>
</evidence>
<dbReference type="Gene3D" id="3.40.630.70">
    <property type="entry name" value="Leucyl/phenylalanyl-tRNA-protein transferase, C-terminal domain"/>
    <property type="match status" value="1"/>
</dbReference>
<dbReference type="InterPro" id="IPR004616">
    <property type="entry name" value="Leu/Phe-tRNA_Trfase"/>
</dbReference>
<gene>
    <name evidence="4 5" type="primary">aat</name>
    <name evidence="5" type="ORF">LIN78_13245</name>
</gene>
<keyword evidence="3 4" id="KW-0012">Acyltransferase</keyword>
<evidence type="ECO:0000256" key="2">
    <source>
        <dbReference type="ARBA" id="ARBA00022679"/>
    </source>
</evidence>